<dbReference type="AlphaFoldDB" id="A0A8T0YX09"/>
<dbReference type="Proteomes" id="UP000697107">
    <property type="component" value="Unassembled WGS sequence"/>
</dbReference>
<dbReference type="Proteomes" id="UP000735874">
    <property type="component" value="Unassembled WGS sequence"/>
</dbReference>
<sequence length="170" mass="18352">MVVRQGTKPVPTCGSRSLRAGRCESSFPTHSGPLSHQDSNEHHELFRMLLSQGPLYACQSLCGRFYGVLTSNGRAGSFKRCQTSITWCCSADPALGAQDGFALHAKAGTDVDTADKAAKAKRKNVNTSSILLAVGLGAIRMRKQDVVYPPPRYVQAATKGMIEKRLQDLA</sequence>
<evidence type="ECO:0000313" key="2">
    <source>
        <dbReference type="EMBL" id="KAG2911527.1"/>
    </source>
</evidence>
<name>A0A8T0YX09_9STRA</name>
<dbReference type="Proteomes" id="UP000774804">
    <property type="component" value="Unassembled WGS sequence"/>
</dbReference>
<comment type="caution">
    <text evidence="1">The sequence shown here is derived from an EMBL/GenBank/DDBJ whole genome shotgun (WGS) entry which is preliminary data.</text>
</comment>
<reference evidence="1" key="1">
    <citation type="submission" date="2018-10" db="EMBL/GenBank/DDBJ databases">
        <title>Effector identification in a new, highly contiguous assembly of the strawberry crown rot pathogen Phytophthora cactorum.</title>
        <authorList>
            <person name="Armitage A.D."/>
            <person name="Nellist C.F."/>
            <person name="Bates H."/>
            <person name="Vickerstaff R.J."/>
            <person name="Harrison R.J."/>
        </authorList>
    </citation>
    <scope>NUCLEOTIDE SEQUENCE</scope>
    <source>
        <strain evidence="1">15-7</strain>
        <strain evidence="2">4032</strain>
        <strain evidence="3">P415</strain>
    </source>
</reference>
<accession>A0A8T0YX09</accession>
<dbReference type="EMBL" id="RCMI01000422">
    <property type="protein sequence ID" value="KAG2911527.1"/>
    <property type="molecule type" value="Genomic_DNA"/>
</dbReference>
<dbReference type="EMBL" id="RCML01000444">
    <property type="protein sequence ID" value="KAG2976892.1"/>
    <property type="molecule type" value="Genomic_DNA"/>
</dbReference>
<evidence type="ECO:0000313" key="3">
    <source>
        <dbReference type="EMBL" id="KAG2976892.1"/>
    </source>
</evidence>
<gene>
    <name evidence="1" type="ORF">PC113_g13512</name>
    <name evidence="2" type="ORF">PC115_g12544</name>
    <name evidence="3" type="ORF">PC118_g13186</name>
</gene>
<evidence type="ECO:0000313" key="1">
    <source>
        <dbReference type="EMBL" id="KAG2854207.1"/>
    </source>
</evidence>
<dbReference type="VEuPathDB" id="FungiDB:PC110_g13616"/>
<dbReference type="EMBL" id="RCMG01000440">
    <property type="protein sequence ID" value="KAG2854207.1"/>
    <property type="molecule type" value="Genomic_DNA"/>
</dbReference>
<organism evidence="1 4">
    <name type="scientific">Phytophthora cactorum</name>
    <dbReference type="NCBI Taxonomy" id="29920"/>
    <lineage>
        <taxon>Eukaryota</taxon>
        <taxon>Sar</taxon>
        <taxon>Stramenopiles</taxon>
        <taxon>Oomycota</taxon>
        <taxon>Peronosporomycetes</taxon>
        <taxon>Peronosporales</taxon>
        <taxon>Peronosporaceae</taxon>
        <taxon>Phytophthora</taxon>
    </lineage>
</organism>
<proteinExistence type="predicted"/>
<evidence type="ECO:0000313" key="4">
    <source>
        <dbReference type="Proteomes" id="UP000735874"/>
    </source>
</evidence>
<protein>
    <submittedName>
        <fullName evidence="1">Uncharacterized protein</fullName>
    </submittedName>
</protein>